<dbReference type="Gene3D" id="3.40.50.1820">
    <property type="entry name" value="alpha/beta hydrolase"/>
    <property type="match status" value="1"/>
</dbReference>
<reference evidence="2 3" key="1">
    <citation type="journal article" date="2015" name="Sci. Rep.">
        <title>The genome of Leishmania panamensis: insights into genomics of the L. (Viannia) subgenus.</title>
        <authorList>
            <person name="Llanes A."/>
            <person name="Restrepo C.M."/>
            <person name="Vecchio G.D."/>
            <person name="Anguizola F.J."/>
            <person name="Lleonart R."/>
        </authorList>
    </citation>
    <scope>NUCLEOTIDE SEQUENCE [LARGE SCALE GENOMIC DNA]</scope>
    <source>
        <strain evidence="2 3">MHOM/PA/94/PSC-1</strain>
    </source>
</reference>
<dbReference type="RefSeq" id="XP_010702202.1">
    <property type="nucleotide sequence ID" value="XM_010703900.1"/>
</dbReference>
<dbReference type="VEuPathDB" id="TriTrypDB:LPMP_331100"/>
<dbReference type="KEGG" id="lpan:LPMP_331100"/>
<dbReference type="Proteomes" id="UP000063063">
    <property type="component" value="Chromosome 33"/>
</dbReference>
<evidence type="ECO:0000256" key="1">
    <source>
        <dbReference type="SAM" id="MobiDB-lite"/>
    </source>
</evidence>
<protein>
    <submittedName>
        <fullName evidence="2">Alpha/beta hydrolase, putative</fullName>
    </submittedName>
</protein>
<gene>
    <name evidence="2" type="ORF">LPMP_331100</name>
</gene>
<dbReference type="VEuPathDB" id="TriTrypDB:LPAL13_330016100"/>
<dbReference type="eggNOG" id="ENOG502RYEZ">
    <property type="taxonomic scope" value="Eukaryota"/>
</dbReference>
<accession>A0A088SHT8</accession>
<sequence length="428" mass="47903">MIPRNVPYEHNPPRRDNIVTVVMPGITSCRSQLSRYTGGDPLQVLCNWSDVDPTDPLHIADAGGNRFTGMSLAKRLRLALQQWRSVVMGWKSDRSESDEDDDVVDAPQRTSPDVVRGGASVSLSVASRTSPSSFGTAVQAADLGLIDPPVLYSATCRIAPRLLHGVLASPEVAEVRHCGWYRTINPMHWVLTVKELITCWSFSVRPFQWCFSEPGRTNTAGIRDQAAFTREVRRAVRHIKAAPTAEPHNNRTDVEARESTPTTINKKHLVLFGVSRGATTCFYSAMKLAPEEAKHVSLVLVEAPFDTLDHVIDTSCWAPCLMRWFVRSFSDWRGSQEERLAYDFDPQKVHLRCPVAFVMSVKDTRVPINCTQALIDRVQRELVPHVIPAVEVLVLQHSRHATMAVGSKEDQDAYVAFVERLYNTYCSP</sequence>
<dbReference type="EMBL" id="CP009402">
    <property type="protein sequence ID" value="AIO01402.1"/>
    <property type="molecule type" value="Genomic_DNA"/>
</dbReference>
<dbReference type="InterPro" id="IPR029058">
    <property type="entry name" value="AB_hydrolase_fold"/>
</dbReference>
<keyword evidence="3" id="KW-1185">Reference proteome</keyword>
<organism evidence="2 3">
    <name type="scientific">Leishmania panamensis</name>
    <dbReference type="NCBI Taxonomy" id="5679"/>
    <lineage>
        <taxon>Eukaryota</taxon>
        <taxon>Discoba</taxon>
        <taxon>Euglenozoa</taxon>
        <taxon>Kinetoplastea</taxon>
        <taxon>Metakinetoplastina</taxon>
        <taxon>Trypanosomatida</taxon>
        <taxon>Trypanosomatidae</taxon>
        <taxon>Leishmaniinae</taxon>
        <taxon>Leishmania</taxon>
        <taxon>Leishmania guyanensis species complex</taxon>
    </lineage>
</organism>
<name>A0A088SHT8_LEIPA</name>
<dbReference type="OrthoDB" id="257265at2759"/>
<dbReference type="GeneID" id="22578263"/>
<keyword evidence="2" id="KW-0378">Hydrolase</keyword>
<evidence type="ECO:0000313" key="2">
    <source>
        <dbReference type="EMBL" id="AIO01402.1"/>
    </source>
</evidence>
<dbReference type="FunFam" id="3.40.50.1820:FF:000740">
    <property type="entry name" value="Uncharacterized protein"/>
    <property type="match status" value="1"/>
</dbReference>
<dbReference type="SUPFAM" id="SSF53474">
    <property type="entry name" value="alpha/beta-Hydrolases"/>
    <property type="match status" value="1"/>
</dbReference>
<evidence type="ECO:0000313" key="3">
    <source>
        <dbReference type="Proteomes" id="UP000063063"/>
    </source>
</evidence>
<dbReference type="PROSITE" id="PS51257">
    <property type="entry name" value="PROKAR_LIPOPROTEIN"/>
    <property type="match status" value="1"/>
</dbReference>
<proteinExistence type="predicted"/>
<dbReference type="AlphaFoldDB" id="A0A088SHT8"/>
<feature type="region of interest" description="Disordered" evidence="1">
    <location>
        <begin position="91"/>
        <end position="112"/>
    </location>
</feature>